<dbReference type="InterPro" id="IPR030125">
    <property type="entry name" value="SPIN90/Ldb17"/>
</dbReference>
<evidence type="ECO:0000259" key="1">
    <source>
        <dbReference type="Pfam" id="PF09431"/>
    </source>
</evidence>
<dbReference type="InterPro" id="IPR016024">
    <property type="entry name" value="ARM-type_fold"/>
</dbReference>
<name>A0A078AG51_STYLE</name>
<dbReference type="InParanoid" id="A0A078AG51"/>
<gene>
    <name evidence="2" type="primary">Contig12495.g13333</name>
    <name evidence="2" type="ORF">STYLEM_9825</name>
</gene>
<sequence>MESQIEQLYQVLVRLDTERDNKDLYSWLENICQKQFGLVDSLVANFIDNIEEVEFSKKLLKVMRKLNENLPDLVLKQFLNNQRFPGAIVKYLENTDLKDMAGDAFILLVNVFNDTTIDHVSEKFLKQLISSLEFITDENTQNALVSILIVICAGHEKKKEKLEETMTSENYGNLTHEPNLAFKEFMDREDFYRKKLLYLTNRGNVYRFDKCLECLNIIMKKEESKEYFNINDLNLMIDICLREIQREKKAQTRAQILRLMNTIIENAKYKQYPYKLDDIKDTINELILYEDESTGGYSMKEKEWIMKLNIKFQVYNLQ</sequence>
<dbReference type="SUPFAM" id="SSF48371">
    <property type="entry name" value="ARM repeat"/>
    <property type="match status" value="1"/>
</dbReference>
<keyword evidence="3" id="KW-1185">Reference proteome</keyword>
<dbReference type="PANTHER" id="PTHR13357:SF1">
    <property type="entry name" value="NCK-INTERACTING PROTEIN WITH SH3 DOMAIN"/>
    <property type="match status" value="1"/>
</dbReference>
<dbReference type="InterPro" id="IPR018556">
    <property type="entry name" value="SPIN90/Ldb17_LRD"/>
</dbReference>
<dbReference type="GO" id="GO:0006897">
    <property type="term" value="P:endocytosis"/>
    <property type="evidence" value="ECO:0007669"/>
    <property type="project" value="TreeGrafter"/>
</dbReference>
<evidence type="ECO:0000313" key="3">
    <source>
        <dbReference type="Proteomes" id="UP000039865"/>
    </source>
</evidence>
<dbReference type="OMA" id="VICAGHE"/>
<evidence type="ECO:0000313" key="2">
    <source>
        <dbReference type="EMBL" id="CDW80821.1"/>
    </source>
</evidence>
<organism evidence="2 3">
    <name type="scientific">Stylonychia lemnae</name>
    <name type="common">Ciliate</name>
    <dbReference type="NCBI Taxonomy" id="5949"/>
    <lineage>
        <taxon>Eukaryota</taxon>
        <taxon>Sar</taxon>
        <taxon>Alveolata</taxon>
        <taxon>Ciliophora</taxon>
        <taxon>Intramacronucleata</taxon>
        <taxon>Spirotrichea</taxon>
        <taxon>Stichotrichia</taxon>
        <taxon>Sporadotrichida</taxon>
        <taxon>Oxytrichidae</taxon>
        <taxon>Stylonychinae</taxon>
        <taxon>Stylonychia</taxon>
    </lineage>
</organism>
<dbReference type="GO" id="GO:0071933">
    <property type="term" value="F:Arp2/3 complex binding"/>
    <property type="evidence" value="ECO:0007669"/>
    <property type="project" value="TreeGrafter"/>
</dbReference>
<accession>A0A078AG51</accession>
<dbReference type="OrthoDB" id="445362at2759"/>
<dbReference type="AlphaFoldDB" id="A0A078AG51"/>
<dbReference type="Pfam" id="PF09431">
    <property type="entry name" value="SPIN90_LRD"/>
    <property type="match status" value="1"/>
</dbReference>
<dbReference type="PANTHER" id="PTHR13357">
    <property type="entry name" value="SH3 ADAPTER PROTEIN SPIN90 NCK INTERACTING PROTEIN WITH SH3 DOMAIN"/>
    <property type="match status" value="1"/>
</dbReference>
<proteinExistence type="predicted"/>
<dbReference type="Proteomes" id="UP000039865">
    <property type="component" value="Unassembled WGS sequence"/>
</dbReference>
<dbReference type="EMBL" id="CCKQ01009343">
    <property type="protein sequence ID" value="CDW80821.1"/>
    <property type="molecule type" value="Genomic_DNA"/>
</dbReference>
<protein>
    <recommendedName>
        <fullName evidence="1">SPIN90/Ldb17 leucine-rich domain-containing protein</fullName>
    </recommendedName>
</protein>
<feature type="domain" description="SPIN90/Ldb17 leucine-rich" evidence="1">
    <location>
        <begin position="175"/>
        <end position="279"/>
    </location>
</feature>
<reference evidence="2 3" key="1">
    <citation type="submission" date="2014-06" db="EMBL/GenBank/DDBJ databases">
        <authorList>
            <person name="Swart Estienne"/>
        </authorList>
    </citation>
    <scope>NUCLEOTIDE SEQUENCE [LARGE SCALE GENOMIC DNA]</scope>
    <source>
        <strain evidence="2 3">130c</strain>
    </source>
</reference>